<feature type="transmembrane region" description="Helical" evidence="2">
    <location>
        <begin position="41"/>
        <end position="62"/>
    </location>
</feature>
<organism evidence="3 4">
    <name type="scientific">Desulfuromonas versatilis</name>
    <dbReference type="NCBI Taxonomy" id="2802975"/>
    <lineage>
        <taxon>Bacteria</taxon>
        <taxon>Pseudomonadati</taxon>
        <taxon>Thermodesulfobacteriota</taxon>
        <taxon>Desulfuromonadia</taxon>
        <taxon>Desulfuromonadales</taxon>
        <taxon>Desulfuromonadaceae</taxon>
        <taxon>Desulfuromonas</taxon>
    </lineage>
</organism>
<feature type="compositionally biased region" description="Polar residues" evidence="1">
    <location>
        <begin position="103"/>
        <end position="112"/>
    </location>
</feature>
<feature type="region of interest" description="Disordered" evidence="1">
    <location>
        <begin position="103"/>
        <end position="122"/>
    </location>
</feature>
<evidence type="ECO:0000313" key="4">
    <source>
        <dbReference type="Proteomes" id="UP001319827"/>
    </source>
</evidence>
<proteinExistence type="predicted"/>
<sequence>MFAVFVFCLFIARRAQSLYGLSALLVGRLLLRKVIRHRALRFWSLIGPAIIILPTFGFTNYWMNEPGFTFIFEFPMVLAPSIVVPLLLFLNLLLALGVLATTGTQTRPSSGRKTYEDPEDHD</sequence>
<reference evidence="3 4" key="1">
    <citation type="journal article" date="2016" name="C (Basel)">
        <title>Selective Growth of and Electricity Production by Marine Exoelectrogenic Bacteria in Self-Aggregated Hydrogel of Microbially Reduced Graphene Oxide.</title>
        <authorList>
            <person name="Yoshida N."/>
            <person name="Goto Y."/>
            <person name="Miyata Y."/>
        </authorList>
    </citation>
    <scope>NUCLEOTIDE SEQUENCE [LARGE SCALE GENOMIC DNA]</scope>
    <source>
        <strain evidence="3 4">NIT-T3</strain>
    </source>
</reference>
<protein>
    <submittedName>
        <fullName evidence="3">Uncharacterized protein</fullName>
    </submittedName>
</protein>
<evidence type="ECO:0000256" key="1">
    <source>
        <dbReference type="SAM" id="MobiDB-lite"/>
    </source>
</evidence>
<evidence type="ECO:0000256" key="2">
    <source>
        <dbReference type="SAM" id="Phobius"/>
    </source>
</evidence>
<reference evidence="3 4" key="2">
    <citation type="journal article" date="2021" name="Int. J. Syst. Evol. Microbiol.">
        <title>Isolation and Polyphasic Characterization of Desulfuromonas versatilis sp. Nov., an Electrogenic Bacteria Capable of Versatile Metabolism Isolated from a Graphene Oxide-Reducing Enrichment Culture.</title>
        <authorList>
            <person name="Xie L."/>
            <person name="Yoshida N."/>
            <person name="Ishii S."/>
            <person name="Meng L."/>
        </authorList>
    </citation>
    <scope>NUCLEOTIDE SEQUENCE [LARGE SCALE GENOMIC DNA]</scope>
    <source>
        <strain evidence="3 4">NIT-T3</strain>
    </source>
</reference>
<evidence type="ECO:0000313" key="3">
    <source>
        <dbReference type="EMBL" id="BCR05373.1"/>
    </source>
</evidence>
<keyword evidence="2" id="KW-1133">Transmembrane helix</keyword>
<name>A0ABM8HSU1_9BACT</name>
<accession>A0ABM8HSU1</accession>
<feature type="transmembrane region" description="Helical" evidence="2">
    <location>
        <begin position="74"/>
        <end position="100"/>
    </location>
</feature>
<keyword evidence="4" id="KW-1185">Reference proteome</keyword>
<dbReference type="EMBL" id="AP024355">
    <property type="protein sequence ID" value="BCR05373.1"/>
    <property type="molecule type" value="Genomic_DNA"/>
</dbReference>
<gene>
    <name evidence="3" type="ORF">DESUT3_24420</name>
</gene>
<keyword evidence="2" id="KW-0472">Membrane</keyword>
<dbReference type="Proteomes" id="UP001319827">
    <property type="component" value="Chromosome"/>
</dbReference>
<keyword evidence="2" id="KW-0812">Transmembrane</keyword>